<evidence type="ECO:0000313" key="2">
    <source>
        <dbReference type="Proteomes" id="UP001491310"/>
    </source>
</evidence>
<accession>A0ABR2Z1U2</accession>
<name>A0ABR2Z1U2_9CHLO</name>
<proteinExistence type="predicted"/>
<evidence type="ECO:0000313" key="1">
    <source>
        <dbReference type="EMBL" id="KAK9917877.1"/>
    </source>
</evidence>
<keyword evidence="2" id="KW-1185">Reference proteome</keyword>
<comment type="caution">
    <text evidence="1">The sequence shown here is derived from an EMBL/GenBank/DDBJ whole genome shotgun (WGS) entry which is preliminary data.</text>
</comment>
<organism evidence="1 2">
    <name type="scientific">Coccomyxa subellipsoidea</name>
    <dbReference type="NCBI Taxonomy" id="248742"/>
    <lineage>
        <taxon>Eukaryota</taxon>
        <taxon>Viridiplantae</taxon>
        <taxon>Chlorophyta</taxon>
        <taxon>core chlorophytes</taxon>
        <taxon>Trebouxiophyceae</taxon>
        <taxon>Trebouxiophyceae incertae sedis</taxon>
        <taxon>Coccomyxaceae</taxon>
        <taxon>Coccomyxa</taxon>
    </lineage>
</organism>
<sequence>MDGGAKAAASCFAAERVLSLWLLTPIKSTATQIYRLSHLQHLRAATPALVYRRDPNRTKTASRSHVLFALWAVVILATTMQASGSRALLQSDPLGLQPCSLEASAAGKAANCPHDGLLYQVCLLGPATGGCRLESAGMFPEAECNTICSFQSN</sequence>
<dbReference type="Proteomes" id="UP001491310">
    <property type="component" value="Unassembled WGS sequence"/>
</dbReference>
<protein>
    <submittedName>
        <fullName evidence="1">Uncharacterized protein</fullName>
    </submittedName>
</protein>
<reference evidence="1 2" key="1">
    <citation type="journal article" date="2024" name="Nat. Commun.">
        <title>Phylogenomics reveals the evolutionary origins of lichenization in chlorophyte algae.</title>
        <authorList>
            <person name="Puginier C."/>
            <person name="Libourel C."/>
            <person name="Otte J."/>
            <person name="Skaloud P."/>
            <person name="Haon M."/>
            <person name="Grisel S."/>
            <person name="Petersen M."/>
            <person name="Berrin J.G."/>
            <person name="Delaux P.M."/>
            <person name="Dal Grande F."/>
            <person name="Keller J."/>
        </authorList>
    </citation>
    <scope>NUCLEOTIDE SEQUENCE [LARGE SCALE GENOMIC DNA]</scope>
    <source>
        <strain evidence="1 2">SAG 216-7</strain>
    </source>
</reference>
<gene>
    <name evidence="1" type="ORF">WJX75_009162</name>
</gene>
<dbReference type="EMBL" id="JALJOT010000002">
    <property type="protein sequence ID" value="KAK9917877.1"/>
    <property type="molecule type" value="Genomic_DNA"/>
</dbReference>